<dbReference type="InterPro" id="IPR046082">
    <property type="entry name" value="DUF6100"/>
</dbReference>
<dbReference type="Proteomes" id="UP001489509">
    <property type="component" value="Unassembled WGS sequence"/>
</dbReference>
<reference evidence="1 2" key="1">
    <citation type="submission" date="2024-03" db="EMBL/GenBank/DDBJ databases">
        <title>Human intestinal bacterial collection.</title>
        <authorList>
            <person name="Pauvert C."/>
            <person name="Hitch T.C.A."/>
            <person name="Clavel T."/>
        </authorList>
    </citation>
    <scope>NUCLEOTIDE SEQUENCE [LARGE SCALE GENOMIC DNA]</scope>
    <source>
        <strain evidence="1 2">CLA-JM-H44</strain>
    </source>
</reference>
<proteinExistence type="predicted"/>
<accession>A0ABV1DYJ8</accession>
<dbReference type="Pfam" id="PF19595">
    <property type="entry name" value="DUF6100"/>
    <property type="match status" value="1"/>
</dbReference>
<comment type="caution">
    <text evidence="1">The sequence shown here is derived from an EMBL/GenBank/DDBJ whole genome shotgun (WGS) entry which is preliminary data.</text>
</comment>
<name>A0ABV1DYJ8_9FIRM</name>
<evidence type="ECO:0000313" key="2">
    <source>
        <dbReference type="Proteomes" id="UP001489509"/>
    </source>
</evidence>
<dbReference type="EMBL" id="JBBMFD010000005">
    <property type="protein sequence ID" value="MEQ2440118.1"/>
    <property type="molecule type" value="Genomic_DNA"/>
</dbReference>
<evidence type="ECO:0000313" key="1">
    <source>
        <dbReference type="EMBL" id="MEQ2440118.1"/>
    </source>
</evidence>
<dbReference type="RefSeq" id="WP_349218499.1">
    <property type="nucleotide sequence ID" value="NZ_JBBMFD010000005.1"/>
</dbReference>
<protein>
    <submittedName>
        <fullName evidence="1">DUF6100 family protein</fullName>
    </submittedName>
</protein>
<gene>
    <name evidence="1" type="ORF">WMO26_04690</name>
</gene>
<sequence>MNRAHISQYINGLLEDISKLSNTLCAMNRTDIERYPENYGLLSTDAALHSELIACKMRHLIYESTNMKKAEYLTSAGVVQGIRVSEEDGVLNIFLPCLVPKRKGRKSSEFLSDPLYFTMNQYADSHTLPKFGHCVVCFSHIYSKERPLSRVRDYDNLELKQMLDVIAAFLMEDDSGLLCDAYNTTEIGDRDCTCISVMGKERFPEWIKERENRLKSISDF</sequence>
<keyword evidence="2" id="KW-1185">Reference proteome</keyword>
<organism evidence="1 2">
    <name type="scientific">Solibaculum intestinale</name>
    <dbReference type="NCBI Taxonomy" id="3133165"/>
    <lineage>
        <taxon>Bacteria</taxon>
        <taxon>Bacillati</taxon>
        <taxon>Bacillota</taxon>
        <taxon>Clostridia</taxon>
        <taxon>Eubacteriales</taxon>
        <taxon>Oscillospiraceae</taxon>
        <taxon>Solibaculum</taxon>
    </lineage>
</organism>